<feature type="domain" description="Solute-binding protein family 3/N-terminal" evidence="1">
    <location>
        <begin position="56"/>
        <end position="254"/>
    </location>
</feature>
<keyword evidence="3" id="KW-1185">Reference proteome</keyword>
<dbReference type="Proteomes" id="UP000613266">
    <property type="component" value="Unassembled WGS sequence"/>
</dbReference>
<dbReference type="SUPFAM" id="SSF53850">
    <property type="entry name" value="Periplasmic binding protein-like II"/>
    <property type="match status" value="1"/>
</dbReference>
<dbReference type="Gene3D" id="3.40.190.10">
    <property type="entry name" value="Periplasmic binding protein-like II"/>
    <property type="match status" value="2"/>
</dbReference>
<name>A0A931NFW8_9BURK</name>
<proteinExistence type="predicted"/>
<evidence type="ECO:0000313" key="2">
    <source>
        <dbReference type="EMBL" id="MBH9576078.1"/>
    </source>
</evidence>
<reference evidence="2" key="1">
    <citation type="submission" date="2020-12" db="EMBL/GenBank/DDBJ databases">
        <title>The genome sequence of Inhella sp. 1Y17.</title>
        <authorList>
            <person name="Liu Y."/>
        </authorList>
    </citation>
    <scope>NUCLEOTIDE SEQUENCE</scope>
    <source>
        <strain evidence="2">1Y17</strain>
    </source>
</reference>
<sequence length="293" mass="33039">MAPDALPPFAWRRRHWLAAAALGLPARPASARVVLRYAQLALLPQDLRLNFALSLLQLALATQGVEASFEPTEMAMERPRAFRALREGHIDFMWAALNDEAERLARPIYIPLYRGLMGQRVFIIHKERQAQFAAVNKLEDLAGLTAGQGVGWVDTTILRAAGLKVVSNTYDALFRMVARGTIDYFPRGALEAVGELSLRSQDAPELMLEPRLLLSYRNDQIFYVRHENKALAAQIEAGLRSLHESGAYRRLFDTHTFTKEGLRGANLERRLRFHIPNPTLSPAANAIPDRYWM</sequence>
<accession>A0A931NFW8</accession>
<evidence type="ECO:0000313" key="3">
    <source>
        <dbReference type="Proteomes" id="UP000613266"/>
    </source>
</evidence>
<dbReference type="InterPro" id="IPR001638">
    <property type="entry name" value="Solute-binding_3/MltF_N"/>
</dbReference>
<dbReference type="AlphaFoldDB" id="A0A931NFW8"/>
<protein>
    <submittedName>
        <fullName evidence="2">Transporter substrate-binding domain-containing protein</fullName>
    </submittedName>
</protein>
<organism evidence="2 3">
    <name type="scientific">Inhella proteolytica</name>
    <dbReference type="NCBI Taxonomy" id="2795029"/>
    <lineage>
        <taxon>Bacteria</taxon>
        <taxon>Pseudomonadati</taxon>
        <taxon>Pseudomonadota</taxon>
        <taxon>Betaproteobacteria</taxon>
        <taxon>Burkholderiales</taxon>
        <taxon>Sphaerotilaceae</taxon>
        <taxon>Inhella</taxon>
    </lineage>
</organism>
<dbReference type="RefSeq" id="WP_198109689.1">
    <property type="nucleotide sequence ID" value="NZ_JAEDAK010000002.1"/>
</dbReference>
<gene>
    <name evidence="2" type="ORF">I7X39_04080</name>
</gene>
<dbReference type="Pfam" id="PF00497">
    <property type="entry name" value="SBP_bac_3"/>
    <property type="match status" value="1"/>
</dbReference>
<comment type="caution">
    <text evidence="2">The sequence shown here is derived from an EMBL/GenBank/DDBJ whole genome shotgun (WGS) entry which is preliminary data.</text>
</comment>
<evidence type="ECO:0000259" key="1">
    <source>
        <dbReference type="Pfam" id="PF00497"/>
    </source>
</evidence>
<dbReference type="EMBL" id="JAEDAK010000002">
    <property type="protein sequence ID" value="MBH9576078.1"/>
    <property type="molecule type" value="Genomic_DNA"/>
</dbReference>